<dbReference type="InterPro" id="IPR003362">
    <property type="entry name" value="Bact_transf"/>
</dbReference>
<feature type="transmembrane region" description="Helical" evidence="7">
    <location>
        <begin position="298"/>
        <end position="319"/>
    </location>
</feature>
<keyword evidence="6 7" id="KW-0472">Membrane</keyword>
<comment type="caution">
    <text evidence="9">The sequence shown here is derived from an EMBL/GenBank/DDBJ whole genome shotgun (WGS) entry which is preliminary data.</text>
</comment>
<sequence length="483" mass="55345">MHKREQSTLNQEHHVQRSKNGAIIVKSQNGFSTLYRLVDISIITFLFLVVTGFSHTSVTTENLLLVCTYIIMFQLSAEGMELYRSWRGFRTPELLRAAAITWLLSLLGTFALGFLFSPKVNLAPVLILGWLALCFFSLLIWRFVMRKFLFRLRKRGLNSRRSIVIGATQLGYNVAHQIQENSHLGITFNGLFDDRSEDRLAHEFKNQVLGTIEDAIEMAKRNEVDYLYIALPMSAESRIRHILDKCSDTTANVYIIPNFFIYNLMNARWQSIGSVQALSVYDTPFQGASDLLKRAEDIVLSSIILLMLTLPMLCIAAAVKLTSPGPVIFKQKRYGLDGKQILVYKFRSMKVQDNGPVVKQATKNDPRITKLGAFLRRTSLDELPQFINVLQGRMSIVGPRPHAVAHNEEYRKLIKGYMLRHKVRPGITGWAQVNGLRGETETINKMVKRVEYDLDYIHRWSVWLDLKIIFMTVFNGFINKNAY</sequence>
<dbReference type="NCBIfam" id="TIGR03023">
    <property type="entry name" value="WcaJ_sugtrans"/>
    <property type="match status" value="1"/>
</dbReference>
<keyword evidence="5 7" id="KW-1133">Transmembrane helix</keyword>
<dbReference type="Gene3D" id="3.40.50.720">
    <property type="entry name" value="NAD(P)-binding Rossmann-like Domain"/>
    <property type="match status" value="1"/>
</dbReference>
<feature type="domain" description="Bacterial sugar transferase" evidence="8">
    <location>
        <begin position="293"/>
        <end position="475"/>
    </location>
</feature>
<dbReference type="EMBL" id="DNAN01000466">
    <property type="protein sequence ID" value="HAW76656.1"/>
    <property type="molecule type" value="Genomic_DNA"/>
</dbReference>
<accession>A0A350P5T9</accession>
<evidence type="ECO:0000256" key="5">
    <source>
        <dbReference type="ARBA" id="ARBA00022989"/>
    </source>
</evidence>
<dbReference type="GO" id="GO:0089702">
    <property type="term" value="F:undecaprenyl-phosphate glucose phosphotransferase activity"/>
    <property type="evidence" value="ECO:0007669"/>
    <property type="project" value="TreeGrafter"/>
</dbReference>
<evidence type="ECO:0000256" key="1">
    <source>
        <dbReference type="ARBA" id="ARBA00004141"/>
    </source>
</evidence>
<dbReference type="GO" id="GO:0016020">
    <property type="term" value="C:membrane"/>
    <property type="evidence" value="ECO:0007669"/>
    <property type="project" value="UniProtKB-SubCell"/>
</dbReference>
<organism evidence="9 10">
    <name type="scientific">Alteromonas australica</name>
    <dbReference type="NCBI Taxonomy" id="589873"/>
    <lineage>
        <taxon>Bacteria</taxon>
        <taxon>Pseudomonadati</taxon>
        <taxon>Pseudomonadota</taxon>
        <taxon>Gammaproteobacteria</taxon>
        <taxon>Alteromonadales</taxon>
        <taxon>Alteromonadaceae</taxon>
        <taxon>Alteromonas/Salinimonas group</taxon>
        <taxon>Alteromonas</taxon>
    </lineage>
</organism>
<gene>
    <name evidence="9" type="ORF">DCW74_13085</name>
</gene>
<dbReference type="PANTHER" id="PTHR30576">
    <property type="entry name" value="COLANIC BIOSYNTHESIS UDP-GLUCOSE LIPID CARRIER TRANSFERASE"/>
    <property type="match status" value="1"/>
</dbReference>
<dbReference type="Pfam" id="PF13727">
    <property type="entry name" value="CoA_binding_3"/>
    <property type="match status" value="1"/>
</dbReference>
<feature type="transmembrane region" description="Helical" evidence="7">
    <location>
        <begin position="95"/>
        <end position="116"/>
    </location>
</feature>
<dbReference type="SUPFAM" id="SSF51735">
    <property type="entry name" value="NAD(P)-binding Rossmann-fold domains"/>
    <property type="match status" value="1"/>
</dbReference>
<keyword evidence="3 9" id="KW-0808">Transferase</keyword>
<evidence type="ECO:0000259" key="8">
    <source>
        <dbReference type="Pfam" id="PF02397"/>
    </source>
</evidence>
<dbReference type="PANTHER" id="PTHR30576:SF21">
    <property type="entry name" value="UDP-GLUCOSE:UNDECAPRENYL-PHOSPHATE GLUCOSE-1-PHOSPHATE TRANSFERASE"/>
    <property type="match status" value="1"/>
</dbReference>
<comment type="subcellular location">
    <subcellularLocation>
        <location evidence="1">Membrane</location>
        <topology evidence="1">Multi-pass membrane protein</topology>
    </subcellularLocation>
</comment>
<dbReference type="AlphaFoldDB" id="A0A350P5T9"/>
<evidence type="ECO:0000256" key="2">
    <source>
        <dbReference type="ARBA" id="ARBA00006464"/>
    </source>
</evidence>
<evidence type="ECO:0000256" key="4">
    <source>
        <dbReference type="ARBA" id="ARBA00022692"/>
    </source>
</evidence>
<dbReference type="STRING" id="589873.EP12_08235"/>
<dbReference type="InterPro" id="IPR036291">
    <property type="entry name" value="NAD(P)-bd_dom_sf"/>
</dbReference>
<protein>
    <submittedName>
        <fullName evidence="9">Undecaprenyl-phosphate glucose phosphotransferase</fullName>
    </submittedName>
</protein>
<dbReference type="NCBIfam" id="TIGR03025">
    <property type="entry name" value="EPS_sugtrans"/>
    <property type="match status" value="1"/>
</dbReference>
<dbReference type="Pfam" id="PF02397">
    <property type="entry name" value="Bac_transf"/>
    <property type="match status" value="1"/>
</dbReference>
<dbReference type="InterPro" id="IPR017475">
    <property type="entry name" value="EPS_sugar_tfrase"/>
</dbReference>
<evidence type="ECO:0000313" key="10">
    <source>
        <dbReference type="Proteomes" id="UP000263517"/>
    </source>
</evidence>
<feature type="transmembrane region" description="Helical" evidence="7">
    <location>
        <begin position="63"/>
        <end position="83"/>
    </location>
</feature>
<evidence type="ECO:0000313" key="9">
    <source>
        <dbReference type="EMBL" id="HAW76656.1"/>
    </source>
</evidence>
<dbReference type="InterPro" id="IPR017473">
    <property type="entry name" value="Undecaprenyl-P_gluc_Ptfrase"/>
</dbReference>
<reference evidence="9 10" key="1">
    <citation type="journal article" date="2018" name="Nat. Biotechnol.">
        <title>A standardized bacterial taxonomy based on genome phylogeny substantially revises the tree of life.</title>
        <authorList>
            <person name="Parks D.H."/>
            <person name="Chuvochina M."/>
            <person name="Waite D.W."/>
            <person name="Rinke C."/>
            <person name="Skarshewski A."/>
            <person name="Chaumeil P.A."/>
            <person name="Hugenholtz P."/>
        </authorList>
    </citation>
    <scope>NUCLEOTIDE SEQUENCE [LARGE SCALE GENOMIC DNA]</scope>
    <source>
        <strain evidence="9">UBA11978</strain>
    </source>
</reference>
<name>A0A350P5T9_9ALTE</name>
<feature type="transmembrane region" description="Helical" evidence="7">
    <location>
        <begin position="122"/>
        <end position="144"/>
    </location>
</feature>
<comment type="similarity">
    <text evidence="2">Belongs to the bacterial sugar transferase family.</text>
</comment>
<dbReference type="GO" id="GO:0009242">
    <property type="term" value="P:colanic acid biosynthetic process"/>
    <property type="evidence" value="ECO:0007669"/>
    <property type="project" value="TreeGrafter"/>
</dbReference>
<evidence type="ECO:0000256" key="6">
    <source>
        <dbReference type="ARBA" id="ARBA00023136"/>
    </source>
</evidence>
<dbReference type="Proteomes" id="UP000263517">
    <property type="component" value="Unassembled WGS sequence"/>
</dbReference>
<feature type="transmembrane region" description="Helical" evidence="7">
    <location>
        <begin position="34"/>
        <end position="57"/>
    </location>
</feature>
<evidence type="ECO:0000256" key="3">
    <source>
        <dbReference type="ARBA" id="ARBA00022679"/>
    </source>
</evidence>
<evidence type="ECO:0000256" key="7">
    <source>
        <dbReference type="SAM" id="Phobius"/>
    </source>
</evidence>
<proteinExistence type="inferred from homology"/>
<keyword evidence="4 7" id="KW-0812">Transmembrane</keyword>